<proteinExistence type="predicted"/>
<comment type="caution">
    <text evidence="2">The sequence shown here is derived from an EMBL/GenBank/DDBJ whole genome shotgun (WGS) entry which is preliminary data.</text>
</comment>
<organism evidence="2 3">
    <name type="scientific">Alistipes inops</name>
    <dbReference type="NCBI Taxonomy" id="1501391"/>
    <lineage>
        <taxon>Bacteria</taxon>
        <taxon>Pseudomonadati</taxon>
        <taxon>Bacteroidota</taxon>
        <taxon>Bacteroidia</taxon>
        <taxon>Bacteroidales</taxon>
        <taxon>Rikenellaceae</taxon>
        <taxon>Alistipes</taxon>
    </lineage>
</organism>
<evidence type="ECO:0000259" key="1">
    <source>
        <dbReference type="Pfam" id="PF16249"/>
    </source>
</evidence>
<evidence type="ECO:0000313" key="2">
    <source>
        <dbReference type="EMBL" id="KHE40391.1"/>
    </source>
</evidence>
<sequence>MQRFLIFITVLGTLWLCACQKTEPEELRFQPSPSVPEAGTVPLQLSFGVVEQRIVDTDDPYDDTIPKTRVVNGRPDNVNLYIFNETAEYAYHAYLTKSSLPPTVAVPKGACRIYCIGNLGYDMGEQTPAQLTQFCFQAADPEKDFPPRHATLLSQKLEVTIDRQTTLDIELERIFVLLSVNIKLDKTLDSDARILHVVPYNIPAKNMLFAENRLGGSGEVVAYPINDKSGSSLRSYYTSFYLLENIQNPVPTITDYRDRTAVLSPRYAAYVVVRVEIRGNLFDYRIYLGNGDPSDFSIRRNNHYQYIITIFGTNSSDYRISKTQVTFWSGHDEERYRNTLAWKAGAACGKLQILTERFDTGNEIQVSYKKVSGTFKSQWQMQYKRSKDSEYKNWQPGEWITVHDGNGLSNTFLKFINSDGETRWQTVNNYFTFTLRDERGATYNYTVSTNPSDLT</sequence>
<accession>A0ABR4YGU5</accession>
<dbReference type="EMBL" id="JRGF01000023">
    <property type="protein sequence ID" value="KHE40391.1"/>
    <property type="molecule type" value="Genomic_DNA"/>
</dbReference>
<dbReference type="Pfam" id="PF16249">
    <property type="entry name" value="DUF4906"/>
    <property type="match status" value="1"/>
</dbReference>
<dbReference type="PROSITE" id="PS51257">
    <property type="entry name" value="PROKAR_LIPOPROTEIN"/>
    <property type="match status" value="1"/>
</dbReference>
<dbReference type="Proteomes" id="UP000030889">
    <property type="component" value="Unassembled WGS sequence"/>
</dbReference>
<dbReference type="RefSeq" id="WP_035474413.1">
    <property type="nucleotide sequence ID" value="NZ_JRGF01000023.1"/>
</dbReference>
<gene>
    <name evidence="2" type="ORF">LG35_09925</name>
</gene>
<reference evidence="2 3" key="1">
    <citation type="submission" date="2014-09" db="EMBL/GenBank/DDBJ databases">
        <title>Alistipes sp. 627, sp. nov., a novel member of the family Rikenellaceae isolated from human faeces.</title>
        <authorList>
            <person name="Shkoporov A.N."/>
            <person name="Chaplin A.V."/>
            <person name="Motuzova O.V."/>
            <person name="Kafarskaia L.I."/>
            <person name="Khokhlova E.V."/>
            <person name="Efimov B.A."/>
        </authorList>
    </citation>
    <scope>NUCLEOTIDE SEQUENCE [LARGE SCALE GENOMIC DNA]</scope>
    <source>
        <strain evidence="2 3">627</strain>
    </source>
</reference>
<keyword evidence="3" id="KW-1185">Reference proteome</keyword>
<protein>
    <recommendedName>
        <fullName evidence="1">DUF4906 domain-containing protein</fullName>
    </recommendedName>
</protein>
<evidence type="ECO:0000313" key="3">
    <source>
        <dbReference type="Proteomes" id="UP000030889"/>
    </source>
</evidence>
<name>A0ABR4YGU5_9BACT</name>
<feature type="domain" description="DUF4906" evidence="1">
    <location>
        <begin position="238"/>
        <end position="306"/>
    </location>
</feature>
<dbReference type="InterPro" id="IPR032594">
    <property type="entry name" value="DUF4906"/>
</dbReference>